<name>A0A392P2B5_9FABA</name>
<evidence type="ECO:0000313" key="2">
    <source>
        <dbReference type="Proteomes" id="UP000265520"/>
    </source>
</evidence>
<dbReference type="Proteomes" id="UP000265520">
    <property type="component" value="Unassembled WGS sequence"/>
</dbReference>
<protein>
    <submittedName>
        <fullName evidence="1">Uncharacterized protein</fullName>
    </submittedName>
</protein>
<proteinExistence type="predicted"/>
<reference evidence="1 2" key="1">
    <citation type="journal article" date="2018" name="Front. Plant Sci.">
        <title>Red Clover (Trifolium pratense) and Zigzag Clover (T. medium) - A Picture of Genomic Similarities and Differences.</title>
        <authorList>
            <person name="Dluhosova J."/>
            <person name="Istvanek J."/>
            <person name="Nedelnik J."/>
            <person name="Repkova J."/>
        </authorList>
    </citation>
    <scope>NUCLEOTIDE SEQUENCE [LARGE SCALE GENOMIC DNA]</scope>
    <source>
        <strain evidence="2">cv. 10/8</strain>
        <tissue evidence="1">Leaf</tissue>
    </source>
</reference>
<evidence type="ECO:0000313" key="1">
    <source>
        <dbReference type="EMBL" id="MCI04955.1"/>
    </source>
</evidence>
<organism evidence="1 2">
    <name type="scientific">Trifolium medium</name>
    <dbReference type="NCBI Taxonomy" id="97028"/>
    <lineage>
        <taxon>Eukaryota</taxon>
        <taxon>Viridiplantae</taxon>
        <taxon>Streptophyta</taxon>
        <taxon>Embryophyta</taxon>
        <taxon>Tracheophyta</taxon>
        <taxon>Spermatophyta</taxon>
        <taxon>Magnoliopsida</taxon>
        <taxon>eudicotyledons</taxon>
        <taxon>Gunneridae</taxon>
        <taxon>Pentapetalae</taxon>
        <taxon>rosids</taxon>
        <taxon>fabids</taxon>
        <taxon>Fabales</taxon>
        <taxon>Fabaceae</taxon>
        <taxon>Papilionoideae</taxon>
        <taxon>50 kb inversion clade</taxon>
        <taxon>NPAAA clade</taxon>
        <taxon>Hologalegina</taxon>
        <taxon>IRL clade</taxon>
        <taxon>Trifolieae</taxon>
        <taxon>Trifolium</taxon>
    </lineage>
</organism>
<accession>A0A392P2B5</accession>
<sequence length="75" mass="8666">MDPLESELFTLKPLRAEPDQLGIVYGRQGITVENRSGPRRSRSKNMVEALTHKEVREKISRSGCWSCSSRRYRSK</sequence>
<keyword evidence="2" id="KW-1185">Reference proteome</keyword>
<comment type="caution">
    <text evidence="1">The sequence shown here is derived from an EMBL/GenBank/DDBJ whole genome shotgun (WGS) entry which is preliminary data.</text>
</comment>
<dbReference type="AlphaFoldDB" id="A0A392P2B5"/>
<dbReference type="EMBL" id="LXQA010057100">
    <property type="protein sequence ID" value="MCI04955.1"/>
    <property type="molecule type" value="Genomic_DNA"/>
</dbReference>